<dbReference type="AlphaFoldDB" id="A0A2N1MYB1"/>
<accession>A0A2N1MYB1</accession>
<dbReference type="VEuPathDB" id="FungiDB:RhiirA1_520991"/>
<proteinExistence type="predicted"/>
<protein>
    <submittedName>
        <fullName evidence="1">Uncharacterized protein</fullName>
    </submittedName>
</protein>
<dbReference type="EMBL" id="LLXL01001066">
    <property type="protein sequence ID" value="PKK66627.1"/>
    <property type="molecule type" value="Genomic_DNA"/>
</dbReference>
<reference evidence="1 2" key="2">
    <citation type="submission" date="2017-10" db="EMBL/GenBank/DDBJ databases">
        <title>Extensive intraspecific genome diversity in a model arbuscular mycorrhizal fungus.</title>
        <authorList>
            <person name="Chen E.C.H."/>
            <person name="Morin E."/>
            <person name="Baudet D."/>
            <person name="Noel J."/>
            <person name="Ndikumana S."/>
            <person name="Charron P."/>
            <person name="St-Onge C."/>
            <person name="Giorgi J."/>
            <person name="Grigoriev I.V."/>
            <person name="Roux C."/>
            <person name="Martin F.M."/>
            <person name="Corradi N."/>
        </authorList>
    </citation>
    <scope>NUCLEOTIDE SEQUENCE [LARGE SCALE GENOMIC DNA]</scope>
    <source>
        <strain evidence="1 2">C2</strain>
    </source>
</reference>
<sequence>MWDIQINPSLIPVQISVAALWSRSGNSRVSRGTWYHGITNHTKMILEESFQESKSLRLFEDYFKVGSNLTKSNIYRGEPQILHATIDTCQKIGLTLLIKQDSRAIIHLPKYPDRSEEHNNIVGVIIVFCAFRIEVYRKSLYQGRNLWQW</sequence>
<organism evidence="1 2">
    <name type="scientific">Rhizophagus irregularis</name>
    <dbReference type="NCBI Taxonomy" id="588596"/>
    <lineage>
        <taxon>Eukaryota</taxon>
        <taxon>Fungi</taxon>
        <taxon>Fungi incertae sedis</taxon>
        <taxon>Mucoromycota</taxon>
        <taxon>Glomeromycotina</taxon>
        <taxon>Glomeromycetes</taxon>
        <taxon>Glomerales</taxon>
        <taxon>Glomeraceae</taxon>
        <taxon>Rhizophagus</taxon>
    </lineage>
</organism>
<evidence type="ECO:0000313" key="1">
    <source>
        <dbReference type="EMBL" id="PKK66627.1"/>
    </source>
</evidence>
<reference evidence="1 2" key="1">
    <citation type="submission" date="2016-04" db="EMBL/GenBank/DDBJ databases">
        <title>Genome analyses suggest a sexual origin of heterokaryosis in a supposedly ancient asexual fungus.</title>
        <authorList>
            <person name="Ropars J."/>
            <person name="Sedzielewska K."/>
            <person name="Noel J."/>
            <person name="Charron P."/>
            <person name="Farinelli L."/>
            <person name="Marton T."/>
            <person name="Kruger M."/>
            <person name="Pelin A."/>
            <person name="Brachmann A."/>
            <person name="Corradi N."/>
        </authorList>
    </citation>
    <scope>NUCLEOTIDE SEQUENCE [LARGE SCALE GENOMIC DNA]</scope>
    <source>
        <strain evidence="1 2">C2</strain>
    </source>
</reference>
<gene>
    <name evidence="1" type="ORF">RhiirC2_714714</name>
</gene>
<name>A0A2N1MYB1_9GLOM</name>
<comment type="caution">
    <text evidence="1">The sequence shown here is derived from an EMBL/GenBank/DDBJ whole genome shotgun (WGS) entry which is preliminary data.</text>
</comment>
<dbReference type="Proteomes" id="UP000233469">
    <property type="component" value="Unassembled WGS sequence"/>
</dbReference>
<evidence type="ECO:0000313" key="2">
    <source>
        <dbReference type="Proteomes" id="UP000233469"/>
    </source>
</evidence>